<feature type="domain" description="Vps72/YL1 C-terminal" evidence="3">
    <location>
        <begin position="390"/>
        <end position="419"/>
    </location>
</feature>
<evidence type="ECO:0000256" key="1">
    <source>
        <dbReference type="ARBA" id="ARBA00006832"/>
    </source>
</evidence>
<organism evidence="4 5">
    <name type="scientific">Cryptosporidium canis</name>
    <dbReference type="NCBI Taxonomy" id="195482"/>
    <lineage>
        <taxon>Eukaryota</taxon>
        <taxon>Sar</taxon>
        <taxon>Alveolata</taxon>
        <taxon>Apicomplexa</taxon>
        <taxon>Conoidasida</taxon>
        <taxon>Coccidia</taxon>
        <taxon>Eucoccidiorida</taxon>
        <taxon>Eimeriorina</taxon>
        <taxon>Cryptosporidiidae</taxon>
        <taxon>Cryptosporidium</taxon>
    </lineage>
</organism>
<dbReference type="Pfam" id="PF05764">
    <property type="entry name" value="YL1"/>
    <property type="match status" value="1"/>
</dbReference>
<evidence type="ECO:0000256" key="2">
    <source>
        <dbReference type="SAM" id="MobiDB-lite"/>
    </source>
</evidence>
<dbReference type="InterPro" id="IPR046757">
    <property type="entry name" value="YL1_N"/>
</dbReference>
<feature type="region of interest" description="Disordered" evidence="2">
    <location>
        <begin position="1"/>
        <end position="273"/>
    </location>
</feature>
<evidence type="ECO:0000313" key="5">
    <source>
        <dbReference type="Proteomes" id="UP001071777"/>
    </source>
</evidence>
<evidence type="ECO:0000259" key="3">
    <source>
        <dbReference type="SMART" id="SM00993"/>
    </source>
</evidence>
<keyword evidence="5" id="KW-1185">Reference proteome</keyword>
<dbReference type="EMBL" id="JAPCXB010000040">
    <property type="protein sequence ID" value="KAJ1612889.1"/>
    <property type="molecule type" value="Genomic_DNA"/>
</dbReference>
<dbReference type="InterPro" id="IPR013272">
    <property type="entry name" value="Vps72/YL1_C"/>
</dbReference>
<proteinExistence type="inferred from homology"/>
<feature type="compositionally biased region" description="Acidic residues" evidence="2">
    <location>
        <begin position="139"/>
        <end position="171"/>
    </location>
</feature>
<dbReference type="PANTHER" id="PTHR13275">
    <property type="entry name" value="YL-1 PROTEIN TRANSCRIPTION FACTOR-LIKE 1"/>
    <property type="match status" value="1"/>
</dbReference>
<evidence type="ECO:0000313" key="4">
    <source>
        <dbReference type="EMBL" id="KAJ1612889.1"/>
    </source>
</evidence>
<dbReference type="PANTHER" id="PTHR13275:SF4">
    <property type="entry name" value="VACUOLAR PROTEIN SORTING-ASSOCIATED PROTEIN 72 HOMOLOG"/>
    <property type="match status" value="1"/>
</dbReference>
<comment type="caution">
    <text evidence="4">The sequence shown here is derived from an EMBL/GenBank/DDBJ whole genome shotgun (WGS) entry which is preliminary data.</text>
</comment>
<feature type="compositionally biased region" description="Basic and acidic residues" evidence="2">
    <location>
        <begin position="239"/>
        <end position="257"/>
    </location>
</feature>
<feature type="compositionally biased region" description="Basic and acidic residues" evidence="2">
    <location>
        <begin position="264"/>
        <end position="273"/>
    </location>
</feature>
<feature type="compositionally biased region" description="Acidic residues" evidence="2">
    <location>
        <begin position="45"/>
        <end position="81"/>
    </location>
</feature>
<comment type="similarity">
    <text evidence="1">Belongs to the VPS72/YL1 family.</text>
</comment>
<gene>
    <name evidence="4" type="ORF">OJ252_1099</name>
</gene>
<protein>
    <recommendedName>
        <fullName evidence="3">Vps72/YL1 C-terminal domain-containing protein</fullName>
    </recommendedName>
</protein>
<dbReference type="Pfam" id="PF08265">
    <property type="entry name" value="YL1_C"/>
    <property type="match status" value="1"/>
</dbReference>
<sequence>MAQEFRMGTEGLNADAGGPLNDNGSEDAPDVDMNVEVGEAGERAGEEEEDDGSEGEEEDDGSEGEEEDDGSEGEEEDESEVEERKVLPERASRGKRYSQLIGEEEEKDAQFWGHNTWEEEEEDSGWSSEDEKVELEMLGAEDSETESEQDSQSDDGAEEDVEAVQEEDDDVIDGRKAKRPKTMAGGKYKDPSLFLKSAQKDLLKKAKKKKSSVKTGTVKRTPAIVEPRTMSVRASTSQKKQDLQEMIRRRDEEAQDKARRRVKRPSDSRREARAVMTQEERLEACKEVEKMNIESLNQLEAFEEHRRYLDNTSASMRKQLQSGPLSIYISWSSYRLMESEKDKSDQILNSDEYCREMIIYTGGDIPPHINQRKDPNADLGVGSEGFRPAPRCSVYGVPAKYLDPLTNKYYSSLEAFKIIRREYHTEKYREIFSEMREVQDLISESKRLIGEDTQGGQMSHHSYVKVE</sequence>
<accession>A0ABQ8P8Z9</accession>
<feature type="compositionally biased region" description="Basic and acidic residues" evidence="2">
    <location>
        <begin position="82"/>
        <end position="92"/>
    </location>
</feature>
<dbReference type="SMART" id="SM00993">
    <property type="entry name" value="YL1_C"/>
    <property type="match status" value="1"/>
</dbReference>
<name>A0ABQ8P8Z9_9CRYT</name>
<reference evidence="4" key="1">
    <citation type="submission" date="2022-10" db="EMBL/GenBank/DDBJ databases">
        <title>Adaptive evolution leads to modifications in subtelomeric GC content in a zoonotic Cryptosporidium species.</title>
        <authorList>
            <person name="Li J."/>
            <person name="Feng Y."/>
            <person name="Xiao L."/>
        </authorList>
    </citation>
    <scope>NUCLEOTIDE SEQUENCE</scope>
    <source>
        <strain evidence="4">25894</strain>
    </source>
</reference>
<dbReference type="Proteomes" id="UP001071777">
    <property type="component" value="Unassembled WGS sequence"/>
</dbReference>